<dbReference type="SMART" id="SM00267">
    <property type="entry name" value="GGDEF"/>
    <property type="match status" value="1"/>
</dbReference>
<dbReference type="InterPro" id="IPR003607">
    <property type="entry name" value="HD/PDEase_dom"/>
</dbReference>
<dbReference type="Pfam" id="PF13487">
    <property type="entry name" value="HD_5"/>
    <property type="match status" value="1"/>
</dbReference>
<dbReference type="InterPro" id="IPR035965">
    <property type="entry name" value="PAS-like_dom_sf"/>
</dbReference>
<dbReference type="InterPro" id="IPR043128">
    <property type="entry name" value="Rev_trsase/Diguanyl_cyclase"/>
</dbReference>
<dbReference type="InterPro" id="IPR037522">
    <property type="entry name" value="HD_GYP_dom"/>
</dbReference>
<keyword evidence="1" id="KW-0812">Transmembrane</keyword>
<dbReference type="SMART" id="SM00091">
    <property type="entry name" value="PAS"/>
    <property type="match status" value="3"/>
</dbReference>
<reference evidence="6" key="1">
    <citation type="submission" date="2019-08" db="EMBL/GenBank/DDBJ databases">
        <authorList>
            <person name="Kucharzyk K."/>
            <person name="Murdoch R.W."/>
            <person name="Higgins S."/>
            <person name="Loffler F."/>
        </authorList>
    </citation>
    <scope>NUCLEOTIDE SEQUENCE</scope>
</reference>
<dbReference type="SUPFAM" id="SSF55073">
    <property type="entry name" value="Nucleotide cyclase"/>
    <property type="match status" value="1"/>
</dbReference>
<feature type="domain" description="PAS" evidence="2">
    <location>
        <begin position="252"/>
        <end position="325"/>
    </location>
</feature>
<keyword evidence="1" id="KW-0472">Membrane</keyword>
<dbReference type="CDD" id="cd01949">
    <property type="entry name" value="GGDEF"/>
    <property type="match status" value="1"/>
</dbReference>
<organism evidence="6">
    <name type="scientific">bioreactor metagenome</name>
    <dbReference type="NCBI Taxonomy" id="1076179"/>
    <lineage>
        <taxon>unclassified sequences</taxon>
        <taxon>metagenomes</taxon>
        <taxon>ecological metagenomes</taxon>
    </lineage>
</organism>
<evidence type="ECO:0000259" key="3">
    <source>
        <dbReference type="PROSITE" id="PS50113"/>
    </source>
</evidence>
<dbReference type="NCBIfam" id="TIGR00229">
    <property type="entry name" value="sensory_box"/>
    <property type="match status" value="2"/>
</dbReference>
<dbReference type="Pfam" id="PF05227">
    <property type="entry name" value="CHASE3"/>
    <property type="match status" value="1"/>
</dbReference>
<dbReference type="InterPro" id="IPR006675">
    <property type="entry name" value="HDIG_dom"/>
</dbReference>
<dbReference type="NCBIfam" id="TIGR00254">
    <property type="entry name" value="GGDEF"/>
    <property type="match status" value="1"/>
</dbReference>
<dbReference type="NCBIfam" id="TIGR00277">
    <property type="entry name" value="HDIG"/>
    <property type="match status" value="1"/>
</dbReference>
<dbReference type="PROSITE" id="PS51832">
    <property type="entry name" value="HD_GYP"/>
    <property type="match status" value="1"/>
</dbReference>
<proteinExistence type="predicted"/>
<dbReference type="Gene3D" id="1.10.3210.10">
    <property type="entry name" value="Hypothetical protein af1432"/>
    <property type="match status" value="1"/>
</dbReference>
<dbReference type="CDD" id="cd00130">
    <property type="entry name" value="PAS"/>
    <property type="match status" value="2"/>
</dbReference>
<feature type="transmembrane region" description="Helical" evidence="1">
    <location>
        <begin position="211"/>
        <end position="232"/>
    </location>
</feature>
<dbReference type="InterPro" id="IPR000160">
    <property type="entry name" value="GGDEF_dom"/>
</dbReference>
<dbReference type="InterPro" id="IPR000014">
    <property type="entry name" value="PAS"/>
</dbReference>
<evidence type="ECO:0000259" key="5">
    <source>
        <dbReference type="PROSITE" id="PS51832"/>
    </source>
</evidence>
<feature type="domain" description="GGDEF" evidence="4">
    <location>
        <begin position="668"/>
        <end position="795"/>
    </location>
</feature>
<dbReference type="InterPro" id="IPR013655">
    <property type="entry name" value="PAS_fold_3"/>
</dbReference>
<evidence type="ECO:0000259" key="2">
    <source>
        <dbReference type="PROSITE" id="PS50112"/>
    </source>
</evidence>
<feature type="domain" description="PAS" evidence="2">
    <location>
        <begin position="509"/>
        <end position="582"/>
    </location>
</feature>
<dbReference type="CDD" id="cd00077">
    <property type="entry name" value="HDc"/>
    <property type="match status" value="1"/>
</dbReference>
<dbReference type="Gene3D" id="3.30.70.270">
    <property type="match status" value="1"/>
</dbReference>
<dbReference type="Pfam" id="PF00990">
    <property type="entry name" value="GGDEF"/>
    <property type="match status" value="1"/>
</dbReference>
<dbReference type="Pfam" id="PF13188">
    <property type="entry name" value="PAS_8"/>
    <property type="match status" value="1"/>
</dbReference>
<dbReference type="PROSITE" id="PS50887">
    <property type="entry name" value="GGDEF"/>
    <property type="match status" value="1"/>
</dbReference>
<dbReference type="InterPro" id="IPR013656">
    <property type="entry name" value="PAS_4"/>
</dbReference>
<feature type="domain" description="PAC" evidence="3">
    <location>
        <begin position="329"/>
        <end position="382"/>
    </location>
</feature>
<dbReference type="PROSITE" id="PS50113">
    <property type="entry name" value="PAC"/>
    <property type="match status" value="2"/>
</dbReference>
<accession>A0A644XB22</accession>
<protein>
    <submittedName>
        <fullName evidence="6">Uncharacterized protein</fullName>
    </submittedName>
</protein>
<dbReference type="PANTHER" id="PTHR44757:SF4">
    <property type="entry name" value="DIGUANYLATE CYCLASE DGCE-RELATED"/>
    <property type="match status" value="1"/>
</dbReference>
<dbReference type="EMBL" id="VSSQ01002073">
    <property type="protein sequence ID" value="MPM13137.1"/>
    <property type="molecule type" value="Genomic_DNA"/>
</dbReference>
<dbReference type="InterPro" id="IPR001610">
    <property type="entry name" value="PAC"/>
</dbReference>
<dbReference type="SUPFAM" id="SSF109604">
    <property type="entry name" value="HD-domain/PDEase-like"/>
    <property type="match status" value="1"/>
</dbReference>
<dbReference type="Pfam" id="PF08448">
    <property type="entry name" value="PAS_4"/>
    <property type="match status" value="1"/>
</dbReference>
<dbReference type="PANTHER" id="PTHR44757">
    <property type="entry name" value="DIGUANYLATE CYCLASE DGCP"/>
    <property type="match status" value="1"/>
</dbReference>
<dbReference type="InterPro" id="IPR052155">
    <property type="entry name" value="Biofilm_reg_signaling"/>
</dbReference>
<name>A0A644XB22_9ZZZZ</name>
<sequence length="977" mass="112381">MLCRTLYEYDIGNKEGEFSIKEHSITRRFIIGLVLILAALLVIGYIKMSLTTRAIETNRKLSHTYEVITETKSLMRTFLNIRIAERGYLLTGDRRYLQEVGVSSYSFDQHHIKLSILTRGDEVQQQRLKDLKETFNELIVRAVQPILAFRDTLTGEVTVHIEEDELNQLMEISKSLSLELESILDQIETTEYEFLAIRQQEVDFWYSLDRIITFLGPIFIILITFFAGRGAVVRLDRYRRQQERDQRELRSTRDRFASVIKGSNLGTWEWNIVTGTVQINDSWAALLGYTKEELEPVTIETFKRLTEPEDFERSFSLLQKHFSGEIDFYSCDVRMQHKDGHWVWILDRGQVITWDEQHNPLIMTGTHADISKRVADAQALARSEEENRKIFESMNQGFAYCQILLDENGVPNDYRILRVNQNFEVQTGLENKNSVGKRITELIDVVEPYWFQYNGKVALTGESMTFEAYNAGLHRLFKISSFSPEHGYFVMIIDDITQQKETEAQLIYEKNLFETTLLSVGDGVISTDAQGNVQFMNKVAETLTGWNAEEAKGRRFEEVFKILCGKDRQACPDPVRQVLEQKRAIELADDTILIARDGFERYINDSAAPILDARMQITGVVLVFRDSTEQRKKQREILSLSFTDPLTRLNNRRYYDQVKQELDTEPYYPLTLVVADVNGLKLTNDAFGHEAGDELLRKVAEVMRKTCREDDIISRIGGDEFVLLLPQTDALHAQTIVKRLNAALQREHIKGIQVSVSFGYAVKEEDGDHFEDTFKMAEDVMYQNKLASSLSFKKQVISSLLERLFSQDPTLEEHSRKVAELAASFAHVLGYQEHQIQEMRLAGTYHDLGKIAISPAIINKSSKEMTRSELLEFKRHAEIGYNILRSVGEYAPFSEAVLHHHERWDGNGYPQGLKHEDIPQEAQILAIANIYADLVGPRLHGTCVSEEEAVTLLRERKNTQFNPVLIETFITKVLNKA</sequence>
<dbReference type="SMART" id="SM00471">
    <property type="entry name" value="HDc"/>
    <property type="match status" value="1"/>
</dbReference>
<evidence type="ECO:0000256" key="1">
    <source>
        <dbReference type="SAM" id="Phobius"/>
    </source>
</evidence>
<keyword evidence="1" id="KW-1133">Transmembrane helix</keyword>
<gene>
    <name evidence="6" type="ORF">SDC9_59492</name>
</gene>
<feature type="transmembrane region" description="Helical" evidence="1">
    <location>
        <begin position="29"/>
        <end position="46"/>
    </location>
</feature>
<evidence type="ECO:0000313" key="6">
    <source>
        <dbReference type="EMBL" id="MPM13137.1"/>
    </source>
</evidence>
<dbReference type="InterPro" id="IPR029787">
    <property type="entry name" value="Nucleotide_cyclase"/>
</dbReference>
<comment type="caution">
    <text evidence="6">The sequence shown here is derived from an EMBL/GenBank/DDBJ whole genome shotgun (WGS) entry which is preliminary data.</text>
</comment>
<dbReference type="Gene3D" id="3.30.450.20">
    <property type="entry name" value="PAS domain"/>
    <property type="match status" value="3"/>
</dbReference>
<feature type="domain" description="HD-GYP" evidence="5">
    <location>
        <begin position="789"/>
        <end position="977"/>
    </location>
</feature>
<dbReference type="PROSITE" id="PS50112">
    <property type="entry name" value="PAS"/>
    <property type="match status" value="2"/>
</dbReference>
<evidence type="ECO:0000259" key="4">
    <source>
        <dbReference type="PROSITE" id="PS50887"/>
    </source>
</evidence>
<feature type="domain" description="PAC" evidence="3">
    <location>
        <begin position="587"/>
        <end position="639"/>
    </location>
</feature>
<dbReference type="InterPro" id="IPR007891">
    <property type="entry name" value="CHASE3"/>
</dbReference>
<dbReference type="SMART" id="SM00086">
    <property type="entry name" value="PAC"/>
    <property type="match status" value="2"/>
</dbReference>
<dbReference type="AlphaFoldDB" id="A0A644XB22"/>
<dbReference type="Pfam" id="PF08447">
    <property type="entry name" value="PAS_3"/>
    <property type="match status" value="1"/>
</dbReference>
<dbReference type="InterPro" id="IPR000700">
    <property type="entry name" value="PAS-assoc_C"/>
</dbReference>
<dbReference type="SUPFAM" id="SSF55785">
    <property type="entry name" value="PYP-like sensor domain (PAS domain)"/>
    <property type="match status" value="3"/>
</dbReference>